<gene>
    <name evidence="1" type="ORF">ACFP1L_05000</name>
</gene>
<accession>A0ABW1SIA0</accession>
<comment type="caution">
    <text evidence="1">The sequence shown here is derived from an EMBL/GenBank/DDBJ whole genome shotgun (WGS) entry which is preliminary data.</text>
</comment>
<dbReference type="EMBL" id="JBHSSE010000011">
    <property type="protein sequence ID" value="MFC6201253.1"/>
    <property type="molecule type" value="Genomic_DNA"/>
</dbReference>
<protein>
    <submittedName>
        <fullName evidence="1">Uncharacterized protein</fullName>
    </submittedName>
</protein>
<dbReference type="RefSeq" id="WP_137615908.1">
    <property type="nucleotide sequence ID" value="NZ_BJDI01000004.1"/>
</dbReference>
<organism evidence="1 2">
    <name type="scientific">Lactiplantibacillus nangangensis</name>
    <dbReference type="NCBI Taxonomy" id="2559917"/>
    <lineage>
        <taxon>Bacteria</taxon>
        <taxon>Bacillati</taxon>
        <taxon>Bacillota</taxon>
        <taxon>Bacilli</taxon>
        <taxon>Lactobacillales</taxon>
        <taxon>Lactobacillaceae</taxon>
        <taxon>Lactiplantibacillus</taxon>
    </lineage>
</organism>
<evidence type="ECO:0000313" key="2">
    <source>
        <dbReference type="Proteomes" id="UP001596171"/>
    </source>
</evidence>
<evidence type="ECO:0000313" key="1">
    <source>
        <dbReference type="EMBL" id="MFC6201253.1"/>
    </source>
</evidence>
<name>A0ABW1SIA0_9LACO</name>
<sequence length="105" mass="12237">MVNKDFKYPIELDHTALKRYSSVQFGLMRALNDIEGEKAGVVYMQERNEERRQSFSKLEYNPLLTADYRALVETVADDLADRMKRLNKTSVAIETAKEFMNDLLQ</sequence>
<keyword evidence="2" id="KW-1185">Reference proteome</keyword>
<dbReference type="Proteomes" id="UP001596171">
    <property type="component" value="Unassembled WGS sequence"/>
</dbReference>
<proteinExistence type="predicted"/>
<reference evidence="2" key="1">
    <citation type="journal article" date="2019" name="Int. J. Syst. Evol. Microbiol.">
        <title>The Global Catalogue of Microorganisms (GCM) 10K type strain sequencing project: providing services to taxonomists for standard genome sequencing and annotation.</title>
        <authorList>
            <consortium name="The Broad Institute Genomics Platform"/>
            <consortium name="The Broad Institute Genome Sequencing Center for Infectious Disease"/>
            <person name="Wu L."/>
            <person name="Ma J."/>
        </authorList>
    </citation>
    <scope>NUCLEOTIDE SEQUENCE [LARGE SCALE GENOMIC DNA]</scope>
    <source>
        <strain evidence="2">CCM 8930</strain>
    </source>
</reference>